<dbReference type="Gene3D" id="1.10.10.10">
    <property type="entry name" value="Winged helix-like DNA-binding domain superfamily/Winged helix DNA-binding domain"/>
    <property type="match status" value="1"/>
</dbReference>
<geneLocation type="plasmid" evidence="2 3">
    <name>unnamed02</name>
</geneLocation>
<dbReference type="RefSeq" id="WP_322329943.1">
    <property type="nucleotide sequence ID" value="NZ_CP139727.1"/>
</dbReference>
<keyword evidence="2" id="KW-0614">Plasmid</keyword>
<dbReference type="InterPro" id="IPR036390">
    <property type="entry name" value="WH_DNA-bd_sf"/>
</dbReference>
<dbReference type="SUPFAM" id="SSF46785">
    <property type="entry name" value="Winged helix' DNA-binding domain"/>
    <property type="match status" value="1"/>
</dbReference>
<dbReference type="Pfam" id="PF13412">
    <property type="entry name" value="HTH_24"/>
    <property type="match status" value="1"/>
</dbReference>
<keyword evidence="3" id="KW-1185">Reference proteome</keyword>
<accession>A0ABZ0V6E1</accession>
<keyword evidence="1" id="KW-0175">Coiled coil</keyword>
<evidence type="ECO:0000313" key="2">
    <source>
        <dbReference type="EMBL" id="WPZ23577.1"/>
    </source>
</evidence>
<sequence length="121" mass="13509">MAKPVSEDIRFRVMRELEADPKLSQRDLAKSLGISLGVVNYCLKGLIEKGQVKVGNFRASGNKLRYTYVLTPRGVLTKAKLTKAFLKRRIAEHEALVAEIEALQQEINSEVIGQGTPEDVR</sequence>
<gene>
    <name evidence="2" type="ORF">T7987_17890</name>
</gene>
<reference evidence="2 3" key="1">
    <citation type="submission" date="2023-11" db="EMBL/GenBank/DDBJ databases">
        <title>From the Deep-Sea to the Surface: Bacterial Genomes Isolated from the Moytirra Hydrothermal Vent Plume.</title>
        <authorList>
            <person name="Major S.R."/>
        </authorList>
    </citation>
    <scope>NUCLEOTIDE SEQUENCE [LARGE SCALE GENOMIC DNA]</scope>
    <source>
        <strain evidence="2 3">OXR-9</strain>
        <plasmid evidence="2 3">unnamed02</plasmid>
    </source>
</reference>
<dbReference type="EMBL" id="CP139727">
    <property type="protein sequence ID" value="WPZ23577.1"/>
    <property type="molecule type" value="Genomic_DNA"/>
</dbReference>
<dbReference type="Proteomes" id="UP001326567">
    <property type="component" value="Plasmid unnamed02"/>
</dbReference>
<dbReference type="InterPro" id="IPR026433">
    <property type="entry name" value="MarR_EPS"/>
</dbReference>
<feature type="coiled-coil region" evidence="1">
    <location>
        <begin position="76"/>
        <end position="110"/>
    </location>
</feature>
<evidence type="ECO:0000313" key="3">
    <source>
        <dbReference type="Proteomes" id="UP001326567"/>
    </source>
</evidence>
<protein>
    <submittedName>
        <fullName evidence="2">MarR family EPS-associated transcriptional regulator</fullName>
    </submittedName>
</protein>
<dbReference type="NCBIfam" id="TIGR04176">
    <property type="entry name" value="MarR_EPS"/>
    <property type="match status" value="1"/>
</dbReference>
<proteinExistence type="predicted"/>
<organism evidence="2 3">
    <name type="scientific">Sulfitobacter faviae</name>
    <dbReference type="NCBI Taxonomy" id="1775881"/>
    <lineage>
        <taxon>Bacteria</taxon>
        <taxon>Pseudomonadati</taxon>
        <taxon>Pseudomonadota</taxon>
        <taxon>Alphaproteobacteria</taxon>
        <taxon>Rhodobacterales</taxon>
        <taxon>Roseobacteraceae</taxon>
        <taxon>Sulfitobacter</taxon>
    </lineage>
</organism>
<evidence type="ECO:0000256" key="1">
    <source>
        <dbReference type="SAM" id="Coils"/>
    </source>
</evidence>
<name>A0ABZ0V6E1_9RHOB</name>
<dbReference type="InterPro" id="IPR036388">
    <property type="entry name" value="WH-like_DNA-bd_sf"/>
</dbReference>